<reference evidence="1 2" key="1">
    <citation type="submission" date="2018-10" db="EMBL/GenBank/DDBJ databases">
        <authorList>
            <person name="Rimple P.A."/>
            <person name="Stoner T.H."/>
            <person name="Garlena R.A."/>
            <person name="Russell D.A."/>
            <person name="Pope W.H."/>
            <person name="Jacobs-Sera D."/>
            <person name="Hatfull G.F."/>
        </authorList>
    </citation>
    <scope>NUCLEOTIDE SEQUENCE [LARGE SCALE GENOMIC DNA]</scope>
</reference>
<dbReference type="KEGG" id="vg:55612369"/>
<accession>A0A3G3LXW7</accession>
<evidence type="ECO:0000313" key="2">
    <source>
        <dbReference type="Proteomes" id="UP000270032"/>
    </source>
</evidence>
<sequence>MNSNYEAKQVTNSEYARYKQLQTAANKEMADKLNNAKLPELVTNEIAVTKTEPPTLSEILADAVELLDIARARVTFPNKHYGEIKDISDRLDAIRIDLQLEGK</sequence>
<evidence type="ECO:0000313" key="1">
    <source>
        <dbReference type="EMBL" id="AYQ98994.1"/>
    </source>
</evidence>
<proteinExistence type="predicted"/>
<name>A0A3G3LXW7_9CAUD</name>
<gene>
    <name evidence="1" type="primary">24</name>
    <name evidence="1" type="ORF">PBI_ANJALI_24</name>
</gene>
<organism evidence="1 2">
    <name type="scientific">Arthrobacter phage Anjali</name>
    <dbReference type="NCBI Taxonomy" id="2484217"/>
    <lineage>
        <taxon>Viruses</taxon>
        <taxon>Duplodnaviria</taxon>
        <taxon>Heunggongvirae</taxon>
        <taxon>Uroviricota</taxon>
        <taxon>Caudoviricetes</taxon>
        <taxon>Anjalivirus</taxon>
        <taxon>Anjalivirus anjali</taxon>
    </lineage>
</organism>
<dbReference type="RefSeq" id="YP_009842172.1">
    <property type="nucleotide sequence ID" value="NC_048739.1"/>
</dbReference>
<protein>
    <submittedName>
        <fullName evidence="1">Uncharacterized protein</fullName>
    </submittedName>
</protein>
<keyword evidence="2" id="KW-1185">Reference proteome</keyword>
<dbReference type="GeneID" id="55612369"/>
<dbReference type="Proteomes" id="UP000270032">
    <property type="component" value="Segment"/>
</dbReference>
<dbReference type="EMBL" id="MK016490">
    <property type="protein sequence ID" value="AYQ98994.1"/>
    <property type="molecule type" value="Genomic_DNA"/>
</dbReference>